<name>A0A1M7KTN5_9RHOB</name>
<feature type="compositionally biased region" description="Low complexity" evidence="1">
    <location>
        <begin position="167"/>
        <end position="182"/>
    </location>
</feature>
<gene>
    <name evidence="3" type="ORF">SAMN05443432_11216</name>
</gene>
<protein>
    <submittedName>
        <fullName evidence="3">Uncharacterized protein</fullName>
    </submittedName>
</protein>
<sequence length="286" mass="29649">MAQVQRSAEARKPLTVNKSAIVRKRVVAESLPGADIPFVDRSAVMGHEEGKAPEPSTPLFPARSEPVDASVARAETDSQTRADKSKRRVGLRLGQRFAPLLALAPEPDQQRRLALGAAAAVLLVVSGALALTVTGDRNTAQTASASVPEASPAPMPTQNPVAATAQTPPEEALARAAPETTPSAAPVMPAETDVVSQFAQTALAALRSPGASAAQPAAPDAAARMAENNRLYRMVAEAISQGQSDAYIDRLLNLAHQRGEITVPPGLIKPDGTVDTKTVIALFAGG</sequence>
<evidence type="ECO:0000313" key="4">
    <source>
        <dbReference type="Proteomes" id="UP000322545"/>
    </source>
</evidence>
<accession>A0A1M7KTN5</accession>
<organism evidence="3 4">
    <name type="scientific">Roseovarius litoreus</name>
    <dbReference type="NCBI Taxonomy" id="1155722"/>
    <lineage>
        <taxon>Bacteria</taxon>
        <taxon>Pseudomonadati</taxon>
        <taxon>Pseudomonadota</taxon>
        <taxon>Alphaproteobacteria</taxon>
        <taxon>Rhodobacterales</taxon>
        <taxon>Roseobacteraceae</taxon>
        <taxon>Roseovarius</taxon>
    </lineage>
</organism>
<proteinExistence type="predicted"/>
<reference evidence="3 4" key="1">
    <citation type="submission" date="2016-11" db="EMBL/GenBank/DDBJ databases">
        <authorList>
            <person name="Varghese N."/>
            <person name="Submissions S."/>
        </authorList>
    </citation>
    <scope>NUCLEOTIDE SEQUENCE [LARGE SCALE GENOMIC DNA]</scope>
    <source>
        <strain evidence="3 4">DSM 28249</strain>
    </source>
</reference>
<dbReference type="EMBL" id="FRCB01000012">
    <property type="protein sequence ID" value="SHM68850.1"/>
    <property type="molecule type" value="Genomic_DNA"/>
</dbReference>
<evidence type="ECO:0000313" key="3">
    <source>
        <dbReference type="EMBL" id="SHM68850.1"/>
    </source>
</evidence>
<feature type="region of interest" description="Disordered" evidence="1">
    <location>
        <begin position="48"/>
        <end position="85"/>
    </location>
</feature>
<evidence type="ECO:0000256" key="2">
    <source>
        <dbReference type="SAM" id="Phobius"/>
    </source>
</evidence>
<keyword evidence="4" id="KW-1185">Reference proteome</keyword>
<feature type="compositionally biased region" description="Basic and acidic residues" evidence="1">
    <location>
        <begin position="74"/>
        <end position="83"/>
    </location>
</feature>
<feature type="region of interest" description="Disordered" evidence="1">
    <location>
        <begin position="142"/>
        <end position="186"/>
    </location>
</feature>
<dbReference type="Proteomes" id="UP000322545">
    <property type="component" value="Unassembled WGS sequence"/>
</dbReference>
<keyword evidence="2" id="KW-1133">Transmembrane helix</keyword>
<keyword evidence="2" id="KW-0472">Membrane</keyword>
<dbReference type="AlphaFoldDB" id="A0A1M7KTN5"/>
<feature type="transmembrane region" description="Helical" evidence="2">
    <location>
        <begin position="113"/>
        <end position="133"/>
    </location>
</feature>
<keyword evidence="2" id="KW-0812">Transmembrane</keyword>
<evidence type="ECO:0000256" key="1">
    <source>
        <dbReference type="SAM" id="MobiDB-lite"/>
    </source>
</evidence>